<evidence type="ECO:0000313" key="2">
    <source>
        <dbReference type="EMBL" id="AEX65061.1"/>
    </source>
</evidence>
<protein>
    <submittedName>
        <fullName evidence="2">Putative FMN-binding negative transcriptional regulator</fullName>
    </submittedName>
</protein>
<dbReference type="InterPro" id="IPR007396">
    <property type="entry name" value="TR_PAI2-type"/>
</dbReference>
<dbReference type="InterPro" id="IPR012349">
    <property type="entry name" value="Split_barrel_FMN-bd"/>
</dbReference>
<dbReference type="AlphaFoldDB" id="H8ZKT9"/>
<accession>H8ZKT9</accession>
<organism evidence="2">
    <name type="scientific">Rhodococcus sp. Mel</name>
    <dbReference type="NCBI Taxonomy" id="1093626"/>
    <lineage>
        <taxon>Bacteria</taxon>
        <taxon>Bacillati</taxon>
        <taxon>Actinomycetota</taxon>
        <taxon>Actinomycetes</taxon>
        <taxon>Mycobacteriales</taxon>
        <taxon>Nocardiaceae</taxon>
        <taxon>Rhodococcus</taxon>
    </lineage>
</organism>
<reference evidence="2" key="1">
    <citation type="journal article" date="2012" name="Appl. Environ. Microbiol.">
        <title>Plasmid localization and organization of melamine degradation genes in Rhodococcus sp. strain Mel.</title>
        <authorList>
            <person name="Dodge A.G."/>
            <person name="Wackett L.P."/>
            <person name="Sadowsky M.J."/>
        </authorList>
    </citation>
    <scope>NUCLEOTIDE SEQUENCE</scope>
    <source>
        <strain evidence="2">Mel</strain>
        <plasmid evidence="2">pMel2</plasmid>
    </source>
</reference>
<dbReference type="Pfam" id="PF04299">
    <property type="entry name" value="FMN_bind_2"/>
    <property type="match status" value="1"/>
</dbReference>
<dbReference type="Gene3D" id="2.30.110.10">
    <property type="entry name" value="Electron Transport, Fmn-binding Protein, Chain A"/>
    <property type="match status" value="1"/>
</dbReference>
<feature type="region of interest" description="Disordered" evidence="1">
    <location>
        <begin position="194"/>
        <end position="219"/>
    </location>
</feature>
<dbReference type="SUPFAM" id="SSF50475">
    <property type="entry name" value="FMN-binding split barrel"/>
    <property type="match status" value="1"/>
</dbReference>
<evidence type="ECO:0000256" key="1">
    <source>
        <dbReference type="SAM" id="MobiDB-lite"/>
    </source>
</evidence>
<sequence>MLIHPWDAAIDDDEWRGWLHTTDRFGVLAVNNTDPLQAPIVVPTHFTVAEKDILIHLARPNPVWVHLHAATEVRLVVTGDYAFIPGHWRSKDGDPVEKGVPTSYYATVQFVCQPTVVDDPAAKAAILDAQLADFQPEGKHVGVDDEPYQRMLPGIRGLRLAIVRVDAKFKYDDNKPVTQRERTIAELGRRSRGLDGAVASQQRRRLHDVGDWNNRRRAT</sequence>
<name>H8ZKT9_9NOCA</name>
<proteinExistence type="predicted"/>
<dbReference type="PANTHER" id="PTHR35802">
    <property type="entry name" value="PROTEASE SYNTHASE AND SPORULATION PROTEIN PAI 2"/>
    <property type="match status" value="1"/>
</dbReference>
<keyword evidence="2" id="KW-0614">Plasmid</keyword>
<feature type="compositionally biased region" description="Basic and acidic residues" evidence="1">
    <location>
        <begin position="207"/>
        <end position="219"/>
    </location>
</feature>
<dbReference type="EMBL" id="JN241636">
    <property type="protein sequence ID" value="AEX65061.1"/>
    <property type="molecule type" value="Genomic_DNA"/>
</dbReference>
<geneLocation type="plasmid" evidence="2">
    <name>pMel2</name>
</geneLocation>
<dbReference type="PANTHER" id="PTHR35802:SF1">
    <property type="entry name" value="PROTEASE SYNTHASE AND SPORULATION PROTEIN PAI 2"/>
    <property type="match status" value="1"/>
</dbReference>